<comment type="subcellular location">
    <subcellularLocation>
        <location evidence="1 7">Bacterial flagellum basal body</location>
    </subcellularLocation>
</comment>
<keyword evidence="11" id="KW-0966">Cell projection</keyword>
<evidence type="ECO:0000313" key="11">
    <source>
        <dbReference type="EMBL" id="NML42916.1"/>
    </source>
</evidence>
<evidence type="ECO:0000259" key="8">
    <source>
        <dbReference type="Pfam" id="PF00460"/>
    </source>
</evidence>
<dbReference type="GO" id="GO:0009426">
    <property type="term" value="C:bacterial-type flagellum basal body, distal rod"/>
    <property type="evidence" value="ECO:0007669"/>
    <property type="project" value="UniProtKB-UniRule"/>
</dbReference>
<dbReference type="GO" id="GO:0071978">
    <property type="term" value="P:bacterial-type flagellum-dependent swarming motility"/>
    <property type="evidence" value="ECO:0007669"/>
    <property type="project" value="TreeGrafter"/>
</dbReference>
<evidence type="ECO:0000256" key="6">
    <source>
        <dbReference type="NCBIfam" id="TIGR02488"/>
    </source>
</evidence>
<comment type="subunit">
    <text evidence="7">The basal body constitutes a major portion of the flagellar organelle and consists of four rings (L,P,S, and M) mounted on a central rod. The rod consists of about 26 subunits of FlgG in the distal portion, and FlgB, FlgC and FlgF are thought to build up the proximal portion of the rod with about 6 subunits each.</text>
</comment>
<evidence type="ECO:0000256" key="2">
    <source>
        <dbReference type="ARBA" id="ARBA00009677"/>
    </source>
</evidence>
<accession>A0A848GW90</accession>
<dbReference type="NCBIfam" id="TIGR03506">
    <property type="entry name" value="FlgEFG_subfam"/>
    <property type="match status" value="2"/>
</dbReference>
<dbReference type="InterPro" id="IPR037925">
    <property type="entry name" value="FlgE/F/G-like"/>
</dbReference>
<comment type="similarity">
    <text evidence="2 7">Belongs to the flagella basal body rod proteins family.</text>
</comment>
<protein>
    <recommendedName>
        <fullName evidence="3 6">Flagellar basal-body rod protein FlgG</fullName>
    </recommendedName>
    <alternativeName>
        <fullName evidence="5 7">Distal rod protein</fullName>
    </alternativeName>
</protein>
<dbReference type="PANTHER" id="PTHR30435:SF19">
    <property type="entry name" value="FLAGELLAR BASAL-BODY ROD PROTEIN FLGG"/>
    <property type="match status" value="1"/>
</dbReference>
<organism evidence="11 12">
    <name type="scientific">Ramlibacter agri</name>
    <dbReference type="NCBI Taxonomy" id="2728837"/>
    <lineage>
        <taxon>Bacteria</taxon>
        <taxon>Pseudomonadati</taxon>
        <taxon>Pseudomonadota</taxon>
        <taxon>Betaproteobacteria</taxon>
        <taxon>Burkholderiales</taxon>
        <taxon>Comamonadaceae</taxon>
        <taxon>Ramlibacter</taxon>
    </lineage>
</organism>
<name>A0A848GW90_9BURK</name>
<sequence>MFDALAIGATGMHAQQATVDAIANNLANVQTTGFKKSRIVFSDLVAPAATQRAGAPLAALQGAGAGVALPTPVRLFEGGDLKKTDSPWDIAIQGDGFLELAMPDGSRAYTRGGTLKVNADGQLATAGGIPLKPGILIPDNAEALVISATGRVQVRIPGQSTPVEAGQLEMVRFANPGGLLAQGGNVYRATDASGEAIGGKPGEDGVGTVAQGSLEGSNVKLVEEMVNLMVAQRAYEASAKVVQASDEMLGIVNGLRR</sequence>
<dbReference type="EMBL" id="JABBFX010000001">
    <property type="protein sequence ID" value="NML42916.1"/>
    <property type="molecule type" value="Genomic_DNA"/>
</dbReference>
<evidence type="ECO:0000256" key="4">
    <source>
        <dbReference type="ARBA" id="ARBA00023143"/>
    </source>
</evidence>
<evidence type="ECO:0000313" key="12">
    <source>
        <dbReference type="Proteomes" id="UP000541185"/>
    </source>
</evidence>
<proteinExistence type="inferred from homology"/>
<evidence type="ECO:0000259" key="9">
    <source>
        <dbReference type="Pfam" id="PF06429"/>
    </source>
</evidence>
<keyword evidence="4 7" id="KW-0975">Bacterial flagellum</keyword>
<dbReference type="Pfam" id="PF00460">
    <property type="entry name" value="Flg_bb_rod"/>
    <property type="match status" value="1"/>
</dbReference>
<feature type="domain" description="Flagellar basal body rod protein N-terminal" evidence="8">
    <location>
        <begin position="7"/>
        <end position="35"/>
    </location>
</feature>
<comment type="caution">
    <text evidence="11">The sequence shown here is derived from an EMBL/GenBank/DDBJ whole genome shotgun (WGS) entry which is preliminary data.</text>
</comment>
<dbReference type="Pfam" id="PF22692">
    <property type="entry name" value="LlgE_F_G_D1"/>
    <property type="match status" value="1"/>
</dbReference>
<keyword evidence="11" id="KW-0282">Flagellum</keyword>
<dbReference type="InterPro" id="IPR001444">
    <property type="entry name" value="Flag_bb_rod_N"/>
</dbReference>
<feature type="domain" description="Flagellar hook protein FlgE/F/G-like D1" evidence="10">
    <location>
        <begin position="91"/>
        <end position="154"/>
    </location>
</feature>
<dbReference type="PANTHER" id="PTHR30435">
    <property type="entry name" value="FLAGELLAR PROTEIN"/>
    <property type="match status" value="1"/>
</dbReference>
<evidence type="ECO:0000256" key="3">
    <source>
        <dbReference type="ARBA" id="ARBA00017948"/>
    </source>
</evidence>
<evidence type="ECO:0000259" key="10">
    <source>
        <dbReference type="Pfam" id="PF22692"/>
    </source>
</evidence>
<feature type="domain" description="Flagellar basal-body/hook protein C-terminal" evidence="9">
    <location>
        <begin position="210"/>
        <end position="254"/>
    </location>
</feature>
<dbReference type="SUPFAM" id="SSF117143">
    <property type="entry name" value="Flagellar hook protein flgE"/>
    <property type="match status" value="1"/>
</dbReference>
<evidence type="ECO:0000256" key="1">
    <source>
        <dbReference type="ARBA" id="ARBA00004117"/>
    </source>
</evidence>
<dbReference type="Pfam" id="PF06429">
    <property type="entry name" value="Flg_bbr_C"/>
    <property type="match status" value="1"/>
</dbReference>
<evidence type="ECO:0000256" key="7">
    <source>
        <dbReference type="RuleBase" id="RU362116"/>
    </source>
</evidence>
<dbReference type="Proteomes" id="UP000541185">
    <property type="component" value="Unassembled WGS sequence"/>
</dbReference>
<dbReference type="AlphaFoldDB" id="A0A848GW90"/>
<dbReference type="RefSeq" id="WP_169417163.1">
    <property type="nucleotide sequence ID" value="NZ_JABBFX010000001.1"/>
</dbReference>
<keyword evidence="12" id="KW-1185">Reference proteome</keyword>
<reference evidence="11 12" key="1">
    <citation type="submission" date="2020-04" db="EMBL/GenBank/DDBJ databases">
        <title>Ramlibacter sp. G-1-2-2 isolated from soil.</title>
        <authorList>
            <person name="Dahal R.H."/>
        </authorList>
    </citation>
    <scope>NUCLEOTIDE SEQUENCE [LARGE SCALE GENOMIC DNA]</scope>
    <source>
        <strain evidence="11 12">G-1-2-2</strain>
    </source>
</reference>
<dbReference type="InterPro" id="IPR010930">
    <property type="entry name" value="Flg_bb/hook_C_dom"/>
</dbReference>
<dbReference type="InterPro" id="IPR012834">
    <property type="entry name" value="FlgG_G_neg"/>
</dbReference>
<gene>
    <name evidence="11" type="primary">flgG</name>
    <name evidence="11" type="ORF">HHL11_04080</name>
</gene>
<keyword evidence="11" id="KW-0969">Cilium</keyword>
<dbReference type="NCBIfam" id="TIGR02488">
    <property type="entry name" value="flgG_G_neg"/>
    <property type="match status" value="1"/>
</dbReference>
<evidence type="ECO:0000256" key="5">
    <source>
        <dbReference type="ARBA" id="ARBA00032912"/>
    </source>
</evidence>
<dbReference type="InterPro" id="IPR053967">
    <property type="entry name" value="LlgE_F_G-like_D1"/>
</dbReference>
<dbReference type="InterPro" id="IPR020013">
    <property type="entry name" value="Flagellar_FlgE/F/G"/>
</dbReference>